<accession>A0A9P6HC00</accession>
<dbReference type="GO" id="GO:0050661">
    <property type="term" value="F:NADP binding"/>
    <property type="evidence" value="ECO:0007669"/>
    <property type="project" value="InterPro"/>
</dbReference>
<dbReference type="Gene3D" id="3.40.50.970">
    <property type="match status" value="1"/>
</dbReference>
<dbReference type="InterPro" id="IPR008254">
    <property type="entry name" value="Flavodoxin/NO_synth"/>
</dbReference>
<gene>
    <name evidence="15" type="ORF">BJ322DRAFT_888508</name>
</gene>
<evidence type="ECO:0000256" key="1">
    <source>
        <dbReference type="ARBA" id="ARBA00001929"/>
    </source>
</evidence>
<dbReference type="PRINTS" id="PR00369">
    <property type="entry name" value="FLAVODOXIN"/>
</dbReference>
<dbReference type="GO" id="GO:0004783">
    <property type="term" value="F:sulfite reductase (NADPH) activity"/>
    <property type="evidence" value="ECO:0007669"/>
    <property type="project" value="InterPro"/>
</dbReference>
<dbReference type="InterPro" id="IPR045169">
    <property type="entry name" value="NO2/SO3_Rdtase_4Fe4S_prot"/>
</dbReference>
<keyword evidence="6" id="KW-0349">Heme</keyword>
<dbReference type="SUPFAM" id="SSF52518">
    <property type="entry name" value="Thiamin diphosphate-binding fold (THDP-binding)"/>
    <property type="match status" value="1"/>
</dbReference>
<dbReference type="PROSITE" id="PS50902">
    <property type="entry name" value="FLAVODOXIN_LIKE"/>
    <property type="match status" value="1"/>
</dbReference>
<reference evidence="15" key="1">
    <citation type="journal article" date="2020" name="Nat. Commun.">
        <title>Large-scale genome sequencing of mycorrhizal fungi provides insights into the early evolution of symbiotic traits.</title>
        <authorList>
            <person name="Miyauchi S."/>
            <person name="Kiss E."/>
            <person name="Kuo A."/>
            <person name="Drula E."/>
            <person name="Kohler A."/>
            <person name="Sanchez-Garcia M."/>
            <person name="Morin E."/>
            <person name="Andreopoulos B."/>
            <person name="Barry K.W."/>
            <person name="Bonito G."/>
            <person name="Buee M."/>
            <person name="Carver A."/>
            <person name="Chen C."/>
            <person name="Cichocki N."/>
            <person name="Clum A."/>
            <person name="Culley D."/>
            <person name="Crous P.W."/>
            <person name="Fauchery L."/>
            <person name="Girlanda M."/>
            <person name="Hayes R.D."/>
            <person name="Keri Z."/>
            <person name="LaButti K."/>
            <person name="Lipzen A."/>
            <person name="Lombard V."/>
            <person name="Magnuson J."/>
            <person name="Maillard F."/>
            <person name="Murat C."/>
            <person name="Nolan M."/>
            <person name="Ohm R.A."/>
            <person name="Pangilinan J."/>
            <person name="Pereira M.F."/>
            <person name="Perotto S."/>
            <person name="Peter M."/>
            <person name="Pfister S."/>
            <person name="Riley R."/>
            <person name="Sitrit Y."/>
            <person name="Stielow J.B."/>
            <person name="Szollosi G."/>
            <person name="Zifcakova L."/>
            <person name="Stursova M."/>
            <person name="Spatafora J.W."/>
            <person name="Tedersoo L."/>
            <person name="Vaario L.M."/>
            <person name="Yamada A."/>
            <person name="Yan M."/>
            <person name="Wang P."/>
            <person name="Xu J."/>
            <person name="Bruns T."/>
            <person name="Baldrian P."/>
            <person name="Vilgalys R."/>
            <person name="Dunand C."/>
            <person name="Henrissat B."/>
            <person name="Grigoriev I.V."/>
            <person name="Hibbett D."/>
            <person name="Nagy L.G."/>
            <person name="Martin F.M."/>
        </authorList>
    </citation>
    <scope>NUCLEOTIDE SEQUENCE</scope>
    <source>
        <strain evidence="15">UH-Tt-Lm1</strain>
    </source>
</reference>
<dbReference type="PANTHER" id="PTHR11493">
    <property type="entry name" value="SULFITE REDUCTASE [NADPH] SUBUNIT BETA-RELATED"/>
    <property type="match status" value="1"/>
</dbReference>
<dbReference type="GO" id="GO:0019344">
    <property type="term" value="P:cysteine biosynthetic process"/>
    <property type="evidence" value="ECO:0007669"/>
    <property type="project" value="UniProtKB-KW"/>
</dbReference>
<dbReference type="GO" id="GO:0000103">
    <property type="term" value="P:sulfate assimilation"/>
    <property type="evidence" value="ECO:0007669"/>
    <property type="project" value="TreeGrafter"/>
</dbReference>
<keyword evidence="10" id="KW-0408">Iron</keyword>
<evidence type="ECO:0000313" key="15">
    <source>
        <dbReference type="EMBL" id="KAF9783971.1"/>
    </source>
</evidence>
<dbReference type="PANTHER" id="PTHR11493:SF47">
    <property type="entry name" value="SULFITE REDUCTASE [NADPH] SUBUNIT BETA"/>
    <property type="match status" value="1"/>
</dbReference>
<dbReference type="GO" id="GO:0010181">
    <property type="term" value="F:FMN binding"/>
    <property type="evidence" value="ECO:0007669"/>
    <property type="project" value="InterPro"/>
</dbReference>
<dbReference type="GO" id="GO:0046872">
    <property type="term" value="F:metal ion binding"/>
    <property type="evidence" value="ECO:0007669"/>
    <property type="project" value="UniProtKB-KW"/>
</dbReference>
<keyword evidence="12" id="KW-0198">Cysteine biosynthesis</keyword>
<comment type="cofactor">
    <cofactor evidence="2">
        <name>[4Fe-4S] cluster</name>
        <dbReference type="ChEBI" id="CHEBI:49883"/>
    </cofactor>
</comment>
<dbReference type="PRINTS" id="PR00397">
    <property type="entry name" value="SIROHAEM"/>
</dbReference>
<dbReference type="InterPro" id="IPR045854">
    <property type="entry name" value="NO2/SO3_Rdtase_4Fe4S_sf"/>
</dbReference>
<dbReference type="Pfam" id="PF01077">
    <property type="entry name" value="NIR_SIR"/>
    <property type="match status" value="1"/>
</dbReference>
<sequence>MPSIISNVAQVVAISSAVVVNSEVQVPQVSPFSHAYNANGKPSEAKFISLPFGADIGSTLLRHKDEGLISVTVCSNPRLPTQLLHSLQEVSDSPVVVHVALPDADQDLSNLLLLRSSVSFFVLSRTPDDAYRNALLLSRLSRVEKKVAIHVFYDKSASVPLLADDEVRAFLWSDTAKVNGINGAAAKPHSASHLYALYQSVASSTGPFTRTGSATPSTLVITVARPTFNLEINDVAFIDLSLLSPLPSLHDLLSPSVERILVLEQAWNWPTKWSPLYLDVLGAVQQLPVPQPSVRSVTLGTSESISLDSLRALLEESSTSSSVKLSLGPLPQGSPSTLSPPFVPKHEASYTKILDRLFDGRLDIVNSPSLVSSEGHAATLPEYALGRLRRQLAQREELVSLVEVLLQDYNTPADLHKPLTRWLASRDHPVQGEAAANEVVNSINNFSTRPLIQPLLPLTSLLRCPSRWIIGSDAWSYDIGSSGIHHLIASGLNVNILILDTTPYSVRNTADPHRRKKDIGLYAMNHGDVYVASVAVYSSYSQVLQAVIEADKFAGPSVVLAYLPYFKEDTSVLDILKETKLAVDAGYWPLYRWNPAKEREGKEPFTLDSDSVKNDLQQFLDRQNHLSQLTTSKPQFASELVSSLGETVKEARKNRAKQEYSDLLTNIDAPPLLVLYGSDGGRAEKMAKRLAVRGKLRGLSTTVSTMDAASIDDLTKEEYVVFVTSTAGQGEFPQNARTLWKAISAASTRGDKPLTKTKFAVFALGDSHYWPRPEDAHYYNKPGKELNVKVETLGAERFVELGLGDDQDADGPETGYKLWEPKLWKALGIDNIEINEAEPEPITNEHIKAASQYLRGTIAQGLVDNTTGALSPADGQLTKFHGIYQQDDRDIRDERQAQGVEPAYSFMIRVRMPGGVCDPQQWLLMDQIADEHGNGTFKITTRQTFQFHGVIKRHLKPAIQDINRALLDTLAACGDVNRNVLCSAIPTRSKLHAQTYQFAKAVSAHLIPQTTAYHEIWLDKKMVAGDSIKDVEPLYGELYLPRKFKVAVAVPPSNDVDVFANDVGFIAIVDEKGGLAGFNVTAGGGMGVTHGNKKTYPRTADVLGFCTVEQGKDVAEKIMLVQRDNGNRVDRKNARLKYTIDRMGLKEFQAEVERRLGYKLQPARPFNFTSNVDEFGWVTGEDGRHHYTTFIENGRVQDEPEKNFKSGLREIAKVHKGDFKLTANQHIIISNVADSELPEIKRLLAEYKLDNVNQSGLRLSSSACVAFPTCGLAMAESERYLPVLIGKVEKICEENGLRNDSIVMRMTGCPNGCARPYLGEVAFVGKAPGSYLMLLGGGYYGQRLNKIYRGQSIPNPPTHERPTLMSETARSVAVFTESVTEPEILEILRPMIKRYALEREEGEHFGDFVIRAGYIAPTLSGLTWYDGMGGEGVHREAAVNA</sequence>
<dbReference type="InterPro" id="IPR006067">
    <property type="entry name" value="NO2/SO3_Rdtase_4Fe4S_dom"/>
</dbReference>
<organism evidence="15 16">
    <name type="scientific">Thelephora terrestris</name>
    <dbReference type="NCBI Taxonomy" id="56493"/>
    <lineage>
        <taxon>Eukaryota</taxon>
        <taxon>Fungi</taxon>
        <taxon>Dikarya</taxon>
        <taxon>Basidiomycota</taxon>
        <taxon>Agaricomycotina</taxon>
        <taxon>Agaricomycetes</taxon>
        <taxon>Thelephorales</taxon>
        <taxon>Thelephoraceae</taxon>
        <taxon>Thelephora</taxon>
    </lineage>
</organism>
<dbReference type="SUPFAM" id="SSF52218">
    <property type="entry name" value="Flavoproteins"/>
    <property type="match status" value="1"/>
</dbReference>
<dbReference type="Pfam" id="PF03460">
    <property type="entry name" value="NIR_SIR_ferr"/>
    <property type="match status" value="2"/>
</dbReference>
<evidence type="ECO:0000256" key="3">
    <source>
        <dbReference type="ARBA" id="ARBA00010429"/>
    </source>
</evidence>
<reference evidence="15" key="2">
    <citation type="submission" date="2020-11" db="EMBL/GenBank/DDBJ databases">
        <authorList>
            <consortium name="DOE Joint Genome Institute"/>
            <person name="Kuo A."/>
            <person name="Miyauchi S."/>
            <person name="Kiss E."/>
            <person name="Drula E."/>
            <person name="Kohler A."/>
            <person name="Sanchez-Garcia M."/>
            <person name="Andreopoulos B."/>
            <person name="Barry K.W."/>
            <person name="Bonito G."/>
            <person name="Buee M."/>
            <person name="Carver A."/>
            <person name="Chen C."/>
            <person name="Cichocki N."/>
            <person name="Clum A."/>
            <person name="Culley D."/>
            <person name="Crous P.W."/>
            <person name="Fauchery L."/>
            <person name="Girlanda M."/>
            <person name="Hayes R."/>
            <person name="Keri Z."/>
            <person name="Labutti K."/>
            <person name="Lipzen A."/>
            <person name="Lombard V."/>
            <person name="Magnuson J."/>
            <person name="Maillard F."/>
            <person name="Morin E."/>
            <person name="Murat C."/>
            <person name="Nolan M."/>
            <person name="Ohm R."/>
            <person name="Pangilinan J."/>
            <person name="Pereira M."/>
            <person name="Perotto S."/>
            <person name="Peter M."/>
            <person name="Riley R."/>
            <person name="Sitrit Y."/>
            <person name="Stielow B."/>
            <person name="Szollosi G."/>
            <person name="Zifcakova L."/>
            <person name="Stursova M."/>
            <person name="Spatafora J.W."/>
            <person name="Tedersoo L."/>
            <person name="Vaario L.-M."/>
            <person name="Yamada A."/>
            <person name="Yan M."/>
            <person name="Wang P."/>
            <person name="Xu J."/>
            <person name="Bruns T."/>
            <person name="Baldrian P."/>
            <person name="Vilgalys R."/>
            <person name="Henrissat B."/>
            <person name="Grigoriev I.V."/>
            <person name="Hibbett D."/>
            <person name="Nagy L.G."/>
            <person name="Martin F.M."/>
        </authorList>
    </citation>
    <scope>NUCLEOTIDE SEQUENCE</scope>
    <source>
        <strain evidence="15">UH-Tt-Lm1</strain>
    </source>
</reference>
<evidence type="ECO:0000256" key="9">
    <source>
        <dbReference type="ARBA" id="ARBA00023002"/>
    </source>
</evidence>
<keyword evidence="16" id="KW-1185">Reference proteome</keyword>
<dbReference type="InterPro" id="IPR009014">
    <property type="entry name" value="Transketo_C/PFOR_II"/>
</dbReference>
<dbReference type="EMBL" id="WIUZ02000009">
    <property type="protein sequence ID" value="KAF9783971.1"/>
    <property type="molecule type" value="Genomic_DNA"/>
</dbReference>
<dbReference type="Gene3D" id="3.40.50.920">
    <property type="match status" value="1"/>
</dbReference>
<evidence type="ECO:0000313" key="16">
    <source>
        <dbReference type="Proteomes" id="UP000736335"/>
    </source>
</evidence>
<dbReference type="FunFam" id="3.90.480.20:FF:000012">
    <property type="entry name" value="Sulfite reductase beta subunit"/>
    <property type="match status" value="1"/>
</dbReference>
<evidence type="ECO:0000256" key="2">
    <source>
        <dbReference type="ARBA" id="ARBA00001966"/>
    </source>
</evidence>
<keyword evidence="11" id="KW-0411">Iron-sulfur</keyword>
<protein>
    <submittedName>
        <fullName evidence="15">Sulfite reductase subunit beta</fullName>
    </submittedName>
</protein>
<evidence type="ECO:0000256" key="5">
    <source>
        <dbReference type="ARBA" id="ARBA00022605"/>
    </source>
</evidence>
<dbReference type="GO" id="GO:0051539">
    <property type="term" value="F:4 iron, 4 sulfur cluster binding"/>
    <property type="evidence" value="ECO:0007669"/>
    <property type="project" value="UniProtKB-KW"/>
</dbReference>
<evidence type="ECO:0000256" key="10">
    <source>
        <dbReference type="ARBA" id="ARBA00023004"/>
    </source>
</evidence>
<dbReference type="GO" id="GO:0009337">
    <property type="term" value="C:sulfite reductase complex (NADPH)"/>
    <property type="evidence" value="ECO:0007669"/>
    <property type="project" value="InterPro"/>
</dbReference>
<dbReference type="InterPro" id="IPR029039">
    <property type="entry name" value="Flavoprotein-like_sf"/>
</dbReference>
<dbReference type="NCBIfam" id="NF010029">
    <property type="entry name" value="PRK13504.1"/>
    <property type="match status" value="1"/>
</dbReference>
<feature type="region of interest" description="Disordered" evidence="13">
    <location>
        <begin position="323"/>
        <end position="342"/>
    </location>
</feature>
<keyword evidence="7" id="KW-0479">Metal-binding</keyword>
<proteinExistence type="inferred from homology"/>
<dbReference type="GO" id="GO:0050311">
    <property type="term" value="F:sulfite reductase (ferredoxin) activity"/>
    <property type="evidence" value="ECO:0007669"/>
    <property type="project" value="TreeGrafter"/>
</dbReference>
<evidence type="ECO:0000256" key="4">
    <source>
        <dbReference type="ARBA" id="ARBA00022485"/>
    </source>
</evidence>
<comment type="cofactor">
    <cofactor evidence="1">
        <name>siroheme</name>
        <dbReference type="ChEBI" id="CHEBI:60052"/>
    </cofactor>
</comment>
<dbReference type="SUPFAM" id="SSF52922">
    <property type="entry name" value="TK C-terminal domain-like"/>
    <property type="match status" value="1"/>
</dbReference>
<keyword evidence="4" id="KW-0004">4Fe-4S</keyword>
<dbReference type="FunFam" id="3.30.413.10:FF:000004">
    <property type="entry name" value="Sulfite reductase [NADPH] hemoprotein beta-component"/>
    <property type="match status" value="1"/>
</dbReference>
<name>A0A9P6HC00_9AGAM</name>
<keyword evidence="5" id="KW-0028">Amino-acid biosynthesis</keyword>
<dbReference type="OrthoDB" id="1688044at2759"/>
<dbReference type="Gene3D" id="3.30.413.10">
    <property type="entry name" value="Sulfite Reductase Hemoprotein, domain 1"/>
    <property type="match status" value="2"/>
</dbReference>
<keyword evidence="9" id="KW-0560">Oxidoreductase</keyword>
<dbReference type="HAMAP" id="MF_01540">
    <property type="entry name" value="CysI"/>
    <property type="match status" value="1"/>
</dbReference>
<evidence type="ECO:0000256" key="8">
    <source>
        <dbReference type="ARBA" id="ARBA00022857"/>
    </source>
</evidence>
<feature type="domain" description="Flavodoxin-like" evidence="14">
    <location>
        <begin position="672"/>
        <end position="824"/>
    </location>
</feature>
<evidence type="ECO:0000256" key="7">
    <source>
        <dbReference type="ARBA" id="ARBA00022723"/>
    </source>
</evidence>
<evidence type="ECO:0000256" key="11">
    <source>
        <dbReference type="ARBA" id="ARBA00023014"/>
    </source>
</evidence>
<evidence type="ECO:0000259" key="14">
    <source>
        <dbReference type="PROSITE" id="PS50902"/>
    </source>
</evidence>
<dbReference type="Pfam" id="PF00258">
    <property type="entry name" value="Flavodoxin_1"/>
    <property type="match status" value="1"/>
</dbReference>
<dbReference type="SUPFAM" id="SSF55124">
    <property type="entry name" value="Nitrite/Sulfite reductase N-terminal domain-like"/>
    <property type="match status" value="2"/>
</dbReference>
<dbReference type="InterPro" id="IPR029061">
    <property type="entry name" value="THDP-binding"/>
</dbReference>
<keyword evidence="8" id="KW-0521">NADP</keyword>
<dbReference type="FunFam" id="3.40.50.360:FF:000016">
    <property type="entry name" value="Sulfite reductase subunit beta"/>
    <property type="match status" value="1"/>
</dbReference>
<dbReference type="SUPFAM" id="SSF56014">
    <property type="entry name" value="Nitrite and sulphite reductase 4Fe-4S domain-like"/>
    <property type="match status" value="2"/>
</dbReference>
<dbReference type="InterPro" id="IPR005117">
    <property type="entry name" value="NiRdtase/SiRdtase_haem-b_fer"/>
</dbReference>
<evidence type="ECO:0000256" key="6">
    <source>
        <dbReference type="ARBA" id="ARBA00022617"/>
    </source>
</evidence>
<evidence type="ECO:0000256" key="12">
    <source>
        <dbReference type="ARBA" id="ARBA00023192"/>
    </source>
</evidence>
<dbReference type="Proteomes" id="UP000736335">
    <property type="component" value="Unassembled WGS sequence"/>
</dbReference>
<dbReference type="InterPro" id="IPR006066">
    <property type="entry name" value="NO2/SO3_Rdtase_FeS/sirohaem_BS"/>
</dbReference>
<dbReference type="InterPro" id="IPR001094">
    <property type="entry name" value="Flavdoxin-like"/>
</dbReference>
<dbReference type="InterPro" id="IPR011786">
    <property type="entry name" value="CysI"/>
</dbReference>
<comment type="similarity">
    <text evidence="3">Belongs to the nitrite and sulfite reductase 4Fe-4S domain family.</text>
</comment>
<comment type="caution">
    <text evidence="15">The sequence shown here is derived from an EMBL/GenBank/DDBJ whole genome shotgun (WGS) entry which is preliminary data.</text>
</comment>
<dbReference type="GO" id="GO:0020037">
    <property type="term" value="F:heme binding"/>
    <property type="evidence" value="ECO:0007669"/>
    <property type="project" value="InterPro"/>
</dbReference>
<evidence type="ECO:0000256" key="13">
    <source>
        <dbReference type="SAM" id="MobiDB-lite"/>
    </source>
</evidence>
<dbReference type="Gene3D" id="3.40.50.360">
    <property type="match status" value="1"/>
</dbReference>
<dbReference type="InterPro" id="IPR036136">
    <property type="entry name" value="Nit/Sulf_reduc_fer-like_dom_sf"/>
</dbReference>
<dbReference type="PROSITE" id="PS00365">
    <property type="entry name" value="NIR_SIR"/>
    <property type="match status" value="1"/>
</dbReference>